<accession>A0A517QCM0</accession>
<evidence type="ECO:0000313" key="2">
    <source>
        <dbReference type="Proteomes" id="UP000315647"/>
    </source>
</evidence>
<proteinExistence type="predicted"/>
<reference evidence="1 2" key="1">
    <citation type="submission" date="2019-03" db="EMBL/GenBank/DDBJ databases">
        <title>Deep-cultivation of Planctomycetes and their phenomic and genomic characterization uncovers novel biology.</title>
        <authorList>
            <person name="Wiegand S."/>
            <person name="Jogler M."/>
            <person name="Boedeker C."/>
            <person name="Pinto D."/>
            <person name="Vollmers J."/>
            <person name="Rivas-Marin E."/>
            <person name="Kohn T."/>
            <person name="Peeters S.H."/>
            <person name="Heuer A."/>
            <person name="Rast P."/>
            <person name="Oberbeckmann S."/>
            <person name="Bunk B."/>
            <person name="Jeske O."/>
            <person name="Meyerdierks A."/>
            <person name="Storesund J.E."/>
            <person name="Kallscheuer N."/>
            <person name="Luecker S."/>
            <person name="Lage O.M."/>
            <person name="Pohl T."/>
            <person name="Merkel B.J."/>
            <person name="Hornburger P."/>
            <person name="Mueller R.-W."/>
            <person name="Bruemmer F."/>
            <person name="Labrenz M."/>
            <person name="Spormann A.M."/>
            <person name="Op den Camp H."/>
            <person name="Overmann J."/>
            <person name="Amann R."/>
            <person name="Jetten M.S.M."/>
            <person name="Mascher T."/>
            <person name="Medema M.H."/>
            <person name="Devos D.P."/>
            <person name="Kaster A.-K."/>
            <person name="Ovreas L."/>
            <person name="Rohde M."/>
            <person name="Galperin M.Y."/>
            <person name="Jogler C."/>
        </authorList>
    </citation>
    <scope>NUCLEOTIDE SEQUENCE [LARGE SCALE GENOMIC DNA]</scope>
    <source>
        <strain evidence="1 2">Enr10</strain>
    </source>
</reference>
<sequence length="101" mass="11289">MLQSARQALMFLCCAAIVLDIVLLLGGPSLLQSLDESPDWFYSEFEFEENEDAGEEEPLIQDAELLLEVSHVIALVIDVDFQVNESDRDEAYISRGPPVLC</sequence>
<name>A0A517QCM0_9PLAN</name>
<keyword evidence="2" id="KW-1185">Reference proteome</keyword>
<dbReference type="Proteomes" id="UP000315647">
    <property type="component" value="Chromosome"/>
</dbReference>
<dbReference type="EMBL" id="CP037421">
    <property type="protein sequence ID" value="QDT29374.1"/>
    <property type="molecule type" value="Genomic_DNA"/>
</dbReference>
<gene>
    <name evidence="1" type="ORF">Enr10x_47260</name>
</gene>
<dbReference type="AlphaFoldDB" id="A0A517QCM0"/>
<evidence type="ECO:0000313" key="1">
    <source>
        <dbReference type="EMBL" id="QDT29374.1"/>
    </source>
</evidence>
<accession>A0A518ACJ7</accession>
<protein>
    <submittedName>
        <fullName evidence="1">Uncharacterized protein</fullName>
    </submittedName>
</protein>
<organism evidence="1 2">
    <name type="scientific">Gimesia panareensis</name>
    <dbReference type="NCBI Taxonomy" id="2527978"/>
    <lineage>
        <taxon>Bacteria</taxon>
        <taxon>Pseudomonadati</taxon>
        <taxon>Planctomycetota</taxon>
        <taxon>Planctomycetia</taxon>
        <taxon>Planctomycetales</taxon>
        <taxon>Planctomycetaceae</taxon>
        <taxon>Gimesia</taxon>
    </lineage>
</organism>